<feature type="region of interest" description="Disordered" evidence="6">
    <location>
        <begin position="308"/>
        <end position="390"/>
    </location>
</feature>
<evidence type="ECO:0000256" key="6">
    <source>
        <dbReference type="SAM" id="MobiDB-lite"/>
    </source>
</evidence>
<feature type="compositionally biased region" description="Basic and acidic residues" evidence="6">
    <location>
        <begin position="171"/>
        <end position="184"/>
    </location>
</feature>
<organism evidence="7 8">
    <name type="scientific">Eschrichtius robustus</name>
    <name type="common">California gray whale</name>
    <name type="synonym">Eschrichtius gibbosus</name>
    <dbReference type="NCBI Taxonomy" id="9764"/>
    <lineage>
        <taxon>Eukaryota</taxon>
        <taxon>Metazoa</taxon>
        <taxon>Chordata</taxon>
        <taxon>Craniata</taxon>
        <taxon>Vertebrata</taxon>
        <taxon>Euteleostomi</taxon>
        <taxon>Mammalia</taxon>
        <taxon>Eutheria</taxon>
        <taxon>Laurasiatheria</taxon>
        <taxon>Artiodactyla</taxon>
        <taxon>Whippomorpha</taxon>
        <taxon>Cetacea</taxon>
        <taxon>Mysticeti</taxon>
        <taxon>Eschrichtiidae</taxon>
        <taxon>Eschrichtius</taxon>
    </lineage>
</organism>
<evidence type="ECO:0000256" key="4">
    <source>
        <dbReference type="ARBA" id="ARBA00022525"/>
    </source>
</evidence>
<gene>
    <name evidence="7" type="ORF">J1605_006898</name>
</gene>
<feature type="region of interest" description="Disordered" evidence="6">
    <location>
        <begin position="43"/>
        <end position="97"/>
    </location>
</feature>
<feature type="region of interest" description="Disordered" evidence="6">
    <location>
        <begin position="148"/>
        <end position="184"/>
    </location>
</feature>
<dbReference type="SUPFAM" id="SSF57501">
    <property type="entry name" value="Cystine-knot cytokines"/>
    <property type="match status" value="1"/>
</dbReference>
<dbReference type="AlphaFoldDB" id="A0AB34H3E4"/>
<dbReference type="Proteomes" id="UP001159641">
    <property type="component" value="Unassembled WGS sequence"/>
</dbReference>
<evidence type="ECO:0000256" key="3">
    <source>
        <dbReference type="ARBA" id="ARBA00022514"/>
    </source>
</evidence>
<keyword evidence="8" id="KW-1185">Reference proteome</keyword>
<dbReference type="GO" id="GO:0005125">
    <property type="term" value="F:cytokine activity"/>
    <property type="evidence" value="ECO:0007669"/>
    <property type="project" value="UniProtKB-KW"/>
</dbReference>
<comment type="subcellular location">
    <subcellularLocation>
        <location evidence="1">Secreted</location>
    </subcellularLocation>
</comment>
<comment type="caution">
    <text evidence="7">The sequence shown here is derived from an EMBL/GenBank/DDBJ whole genome shotgun (WGS) entry which is preliminary data.</text>
</comment>
<sequence>MTLNRRLKQPLCRAEVRRAGWAGGRAARTGSILCKRGVLPLLASQASSPPGRPRPRQPPSSRRQEHQGCRASSPPLLPPGSKTGASSSPQRQPCAPRSLKAWASTLLSLSANRPAPPVTVQPAPQPLRVCQPLRTAVSLRRREEAQALAVRKKPENSRDAMPAVGTFPPHRGWEGGRTRGPESHAAHWRSWAGPGVPLPSPSPSQRFSCPPSLRLQSQTGPFVVYILAPASRLALLLTETTEAQQRILKGSLAPSHPGPFGNLPTWQEEGTGESTLVEDRAAAQTGCSQGSHWIRWDRQVHRCRARNPAPAAMVSRSSPHPPPWTVPPGLPPTPRLRTVREGPGSRPDLGAEGSQDPGAQTPPGLRFPNCRGRLRAPAHFPQGAEPAGGSSGPLPWAPLTTHRLFHQLSPVLLLLLWLPTSLAHHSPPLRAGPRTHTAGTRRCYSAEELPLGHAPPHLLARAARWEQALPVALVSSLETAGRRSRHAGPPAGNQCPVLQPEEVLEADVHQRSISPWRYRVDTDESRYPQKLAFAECLCRGCISAKTGRETAALNSVPLAQSLLVLRRRPCSRDAAGAPTPGAFAFHTEFIRVPVGCTCVLPRSAR</sequence>
<evidence type="ECO:0008006" key="9">
    <source>
        <dbReference type="Google" id="ProtNLM"/>
    </source>
</evidence>
<reference evidence="7 8" key="1">
    <citation type="submission" date="2022-11" db="EMBL/GenBank/DDBJ databases">
        <title>Whole genome sequence of Eschrichtius robustus ER-17-0199.</title>
        <authorList>
            <person name="Bruniche-Olsen A."/>
            <person name="Black A.N."/>
            <person name="Fields C.J."/>
            <person name="Walden K."/>
            <person name="Dewoody J.A."/>
        </authorList>
    </citation>
    <scope>NUCLEOTIDE SEQUENCE [LARGE SCALE GENOMIC DNA]</scope>
    <source>
        <strain evidence="7">ER-17-0199</strain>
        <tissue evidence="7">Blubber</tissue>
    </source>
</reference>
<dbReference type="Pfam" id="PF06083">
    <property type="entry name" value="IL17"/>
    <property type="match status" value="1"/>
</dbReference>
<accession>A0AB34H3E4</accession>
<keyword evidence="5" id="KW-0732">Signal</keyword>
<comment type="similarity">
    <text evidence="2">Belongs to the IL-17 family.</text>
</comment>
<evidence type="ECO:0000313" key="8">
    <source>
        <dbReference type="Proteomes" id="UP001159641"/>
    </source>
</evidence>
<evidence type="ECO:0000313" key="7">
    <source>
        <dbReference type="EMBL" id="KAJ8785938.1"/>
    </source>
</evidence>
<evidence type="ECO:0000256" key="5">
    <source>
        <dbReference type="ARBA" id="ARBA00022729"/>
    </source>
</evidence>
<dbReference type="Gene3D" id="2.10.90.10">
    <property type="entry name" value="Cystine-knot cytokines"/>
    <property type="match status" value="1"/>
</dbReference>
<name>A0AB34H3E4_ESCRO</name>
<dbReference type="PRINTS" id="PR01932">
    <property type="entry name" value="INTRLEUKIN17"/>
</dbReference>
<dbReference type="GO" id="GO:0006954">
    <property type="term" value="P:inflammatory response"/>
    <property type="evidence" value="ECO:0007669"/>
    <property type="project" value="InterPro"/>
</dbReference>
<dbReference type="InterPro" id="IPR010345">
    <property type="entry name" value="IL-17_fam"/>
</dbReference>
<evidence type="ECO:0000256" key="1">
    <source>
        <dbReference type="ARBA" id="ARBA00004613"/>
    </source>
</evidence>
<dbReference type="InterPro" id="IPR029034">
    <property type="entry name" value="Cystine-knot_cytokine"/>
</dbReference>
<keyword evidence="3" id="KW-0202">Cytokine</keyword>
<evidence type="ECO:0000256" key="2">
    <source>
        <dbReference type="ARBA" id="ARBA00007236"/>
    </source>
</evidence>
<feature type="compositionally biased region" description="Pro residues" evidence="6">
    <location>
        <begin position="319"/>
        <end position="334"/>
    </location>
</feature>
<protein>
    <recommendedName>
        <fullName evidence="9">Interleukin-17C</fullName>
    </recommendedName>
</protein>
<dbReference type="EMBL" id="JAIQCJ010002005">
    <property type="protein sequence ID" value="KAJ8785938.1"/>
    <property type="molecule type" value="Genomic_DNA"/>
</dbReference>
<keyword evidence="4" id="KW-0964">Secreted</keyword>
<proteinExistence type="inferred from homology"/>
<dbReference type="InterPro" id="IPR020440">
    <property type="entry name" value="IL-17_chr"/>
</dbReference>
<dbReference type="GO" id="GO:0005615">
    <property type="term" value="C:extracellular space"/>
    <property type="evidence" value="ECO:0007669"/>
    <property type="project" value="UniProtKB-KW"/>
</dbReference>